<dbReference type="OrthoDB" id="5694214at2"/>
<evidence type="ECO:0000259" key="6">
    <source>
        <dbReference type="Pfam" id="PF07980"/>
    </source>
</evidence>
<evidence type="ECO:0000256" key="5">
    <source>
        <dbReference type="ARBA" id="ARBA00023237"/>
    </source>
</evidence>
<reference evidence="8 9" key="2">
    <citation type="submission" date="2016-06" db="EMBL/GenBank/DDBJ databases">
        <title>Pedobacter psychrophilus sp. nov., isolated from Antarctic fragmentary rock.</title>
        <authorList>
            <person name="Svec P."/>
        </authorList>
    </citation>
    <scope>NUCLEOTIDE SEQUENCE [LARGE SCALE GENOMIC DNA]</scope>
    <source>
        <strain evidence="8 9">CCM 8644</strain>
    </source>
</reference>
<dbReference type="InterPro" id="IPR012944">
    <property type="entry name" value="SusD_RagB_dom"/>
</dbReference>
<evidence type="ECO:0000313" key="8">
    <source>
        <dbReference type="EMBL" id="OAQ37889.1"/>
    </source>
</evidence>
<evidence type="ECO:0000259" key="7">
    <source>
        <dbReference type="Pfam" id="PF14322"/>
    </source>
</evidence>
<comment type="caution">
    <text evidence="8">The sequence shown here is derived from an EMBL/GenBank/DDBJ whole genome shotgun (WGS) entry which is preliminary data.</text>
</comment>
<reference evidence="8 9" key="1">
    <citation type="submission" date="2016-04" db="EMBL/GenBank/DDBJ databases">
        <authorList>
            <person name="Evans L.H."/>
            <person name="Alamgir A."/>
            <person name="Owens N."/>
            <person name="Weber N.D."/>
            <person name="Virtaneva K."/>
            <person name="Barbian K."/>
            <person name="Babar A."/>
            <person name="Rosenke K."/>
        </authorList>
    </citation>
    <scope>NUCLEOTIDE SEQUENCE [LARGE SCALE GENOMIC DNA]</scope>
    <source>
        <strain evidence="8 9">CCM 8644</strain>
    </source>
</reference>
<dbReference type="PROSITE" id="PS51257">
    <property type="entry name" value="PROKAR_LIPOPROTEIN"/>
    <property type="match status" value="1"/>
</dbReference>
<proteinExistence type="inferred from homology"/>
<comment type="subcellular location">
    <subcellularLocation>
        <location evidence="1">Cell outer membrane</location>
    </subcellularLocation>
</comment>
<evidence type="ECO:0000256" key="1">
    <source>
        <dbReference type="ARBA" id="ARBA00004442"/>
    </source>
</evidence>
<sequence>MKKFYICLAATILLSTAGCEKYLDKKGEIGLSEEDVFSRYEGVKGYLDATYRGLLDIHDWQSQLLQRTSINALSDECGSLVNNDLNQSINIGDWLLKPNFGEIGYKAIAADIGTEKGPVMANAYLFLRVTNKVIERAASVPNITPQQLDEILGQAYFMRGWYYFQLIQRVGGLPIYDMAYTANDNLDVPRKTYAESNEFVISNMDEAIKRLPHKWNDIETGRATKAAAMAVKEMAMLYAASPLMQNNLTSTVNNGYGIPQAERAAEYANDMIKYATSNAGGTNYRLMPGSEYASIFYHSPANNSPEEIWYNMNAGRRAQSRGLRVHYIPQYLSGGTGVDAAAFNNPSQNIVDMFEMKNGSNAYPIEDTRSGYDPQKPYLNRDPRFYDNIIVPGQKWGINPNNTPAYQELYVGGRDLDNVISNTSTRRRTASGYVSKKYIWEAANVTANGYDQFNLNTIYIRLAQVYLDYAEAMNEAYGPTADPKGYGLTAEAALNVIRNRVGMPNVLPEYVASKEKLRDRIRNERAVELMFENHRWHDLRRWMIAKDVFSKPIKGMVATPIAANHKTIANKSTLQFNYRVVDLLTEIRVFQDKHYWYPVDQNQVNDQFNYVQNPGW</sequence>
<gene>
    <name evidence="8" type="ORF">A5893_16895</name>
</gene>
<feature type="domain" description="SusD-like N-terminal" evidence="7">
    <location>
        <begin position="122"/>
        <end position="231"/>
    </location>
</feature>
<dbReference type="Gene3D" id="1.25.40.390">
    <property type="match status" value="1"/>
</dbReference>
<protein>
    <recommendedName>
        <fullName evidence="10">Carbohydrate-binding protein SusD</fullName>
    </recommendedName>
</protein>
<keyword evidence="5" id="KW-0998">Cell outer membrane</keyword>
<keyword evidence="4" id="KW-0472">Membrane</keyword>
<name>A0A179DBJ3_9SPHI</name>
<dbReference type="EMBL" id="LWHJ01000033">
    <property type="protein sequence ID" value="OAQ37889.1"/>
    <property type="molecule type" value="Genomic_DNA"/>
</dbReference>
<evidence type="ECO:0000256" key="4">
    <source>
        <dbReference type="ARBA" id="ARBA00023136"/>
    </source>
</evidence>
<dbReference type="RefSeq" id="WP_068823865.1">
    <property type="nucleotide sequence ID" value="NZ_LWHJ01000033.1"/>
</dbReference>
<evidence type="ECO:0008006" key="10">
    <source>
        <dbReference type="Google" id="ProtNLM"/>
    </source>
</evidence>
<dbReference type="InterPro" id="IPR011990">
    <property type="entry name" value="TPR-like_helical_dom_sf"/>
</dbReference>
<keyword evidence="3" id="KW-0732">Signal</keyword>
<evidence type="ECO:0000313" key="9">
    <source>
        <dbReference type="Proteomes" id="UP000078459"/>
    </source>
</evidence>
<organism evidence="8 9">
    <name type="scientific">Pedobacter psychrophilus</name>
    <dbReference type="NCBI Taxonomy" id="1826909"/>
    <lineage>
        <taxon>Bacteria</taxon>
        <taxon>Pseudomonadati</taxon>
        <taxon>Bacteroidota</taxon>
        <taxon>Sphingobacteriia</taxon>
        <taxon>Sphingobacteriales</taxon>
        <taxon>Sphingobacteriaceae</taxon>
        <taxon>Pedobacter</taxon>
    </lineage>
</organism>
<dbReference type="SUPFAM" id="SSF48452">
    <property type="entry name" value="TPR-like"/>
    <property type="match status" value="1"/>
</dbReference>
<dbReference type="Pfam" id="PF07980">
    <property type="entry name" value="SusD_RagB"/>
    <property type="match status" value="1"/>
</dbReference>
<dbReference type="STRING" id="1826909.A5893_16895"/>
<evidence type="ECO:0000256" key="3">
    <source>
        <dbReference type="ARBA" id="ARBA00022729"/>
    </source>
</evidence>
<dbReference type="InterPro" id="IPR033985">
    <property type="entry name" value="SusD-like_N"/>
</dbReference>
<dbReference type="Proteomes" id="UP000078459">
    <property type="component" value="Unassembled WGS sequence"/>
</dbReference>
<evidence type="ECO:0000256" key="2">
    <source>
        <dbReference type="ARBA" id="ARBA00006275"/>
    </source>
</evidence>
<feature type="domain" description="RagB/SusD" evidence="6">
    <location>
        <begin position="305"/>
        <end position="616"/>
    </location>
</feature>
<keyword evidence="9" id="KW-1185">Reference proteome</keyword>
<accession>A0A179DBJ3</accession>
<comment type="similarity">
    <text evidence="2">Belongs to the SusD family.</text>
</comment>
<dbReference type="GO" id="GO:0009279">
    <property type="term" value="C:cell outer membrane"/>
    <property type="evidence" value="ECO:0007669"/>
    <property type="project" value="UniProtKB-SubCell"/>
</dbReference>
<dbReference type="AlphaFoldDB" id="A0A179DBJ3"/>
<dbReference type="Pfam" id="PF14322">
    <property type="entry name" value="SusD-like_3"/>
    <property type="match status" value="1"/>
</dbReference>